<dbReference type="InterPro" id="IPR035943">
    <property type="entry name" value="XisI-like_sf"/>
</dbReference>
<protein>
    <submittedName>
        <fullName evidence="1">Element excision factor XisI family protein</fullName>
    </submittedName>
</protein>
<sequence>MSDYAKLRPSHGNIPLDAIFDEMRDRYSLMQVGWNRGKWVRGNLIYVIIDNDQVIIEYDGMEYGITQDLVKKGIPESDMVLAFLPDSRTVSIA</sequence>
<dbReference type="EMBL" id="CP124543">
    <property type="protein sequence ID" value="WGV28715.1"/>
    <property type="molecule type" value="Genomic_DNA"/>
</dbReference>
<dbReference type="KEGG" id="hbq:QI031_05345"/>
<dbReference type="Pfam" id="PF08869">
    <property type="entry name" value="XisI"/>
    <property type="match status" value="1"/>
</dbReference>
<accession>A0AAJ6NY41</accession>
<keyword evidence="2" id="KW-1185">Reference proteome</keyword>
<reference evidence="1 2" key="1">
    <citation type="journal article" date="2023" name="Limnol Oceanogr Lett">
        <title>Environmental adaptations by the intertidal Antarctic cyanobacterium Halotia branconii CENA392 as revealed using long-read genome sequencing.</title>
        <authorList>
            <person name="Dextro R.B."/>
            <person name="Delbaje E."/>
            <person name="Freitas P.N.N."/>
            <person name="Geraldes V."/>
            <person name="Pinto E."/>
            <person name="Long P.F."/>
            <person name="Fiore M.F."/>
        </authorList>
    </citation>
    <scope>NUCLEOTIDE SEQUENCE [LARGE SCALE GENOMIC DNA]</scope>
    <source>
        <strain evidence="1 2">CENA392</strain>
    </source>
</reference>
<gene>
    <name evidence="1" type="ORF">QI031_05345</name>
</gene>
<dbReference type="RefSeq" id="WP_281485938.1">
    <property type="nucleotide sequence ID" value="NZ_CP124543.1"/>
</dbReference>
<dbReference type="InterPro" id="IPR014968">
    <property type="entry name" value="XisI"/>
</dbReference>
<evidence type="ECO:0000313" key="1">
    <source>
        <dbReference type="EMBL" id="WGV28715.1"/>
    </source>
</evidence>
<dbReference type="AlphaFoldDB" id="A0AAJ6NY41"/>
<name>A0AAJ6NY41_9CYAN</name>
<dbReference type="Proteomes" id="UP001223520">
    <property type="component" value="Chromosome"/>
</dbReference>
<dbReference type="SUPFAM" id="SSF143847">
    <property type="entry name" value="XisI-like"/>
    <property type="match status" value="1"/>
</dbReference>
<evidence type="ECO:0000313" key="2">
    <source>
        <dbReference type="Proteomes" id="UP001223520"/>
    </source>
</evidence>
<organism evidence="1 2">
    <name type="scientific">Halotia branconii CENA392</name>
    <dbReference type="NCBI Taxonomy" id="1539056"/>
    <lineage>
        <taxon>Bacteria</taxon>
        <taxon>Bacillati</taxon>
        <taxon>Cyanobacteriota</taxon>
        <taxon>Cyanophyceae</taxon>
        <taxon>Nostocales</taxon>
        <taxon>Nodulariaceae</taxon>
        <taxon>Halotia</taxon>
    </lineage>
</organism>
<proteinExistence type="predicted"/>
<dbReference type="Gene3D" id="3.30.310.110">
    <property type="entry name" value="XisI-like"/>
    <property type="match status" value="1"/>
</dbReference>